<keyword evidence="3 11" id="KW-0597">Phosphoprotein</keyword>
<keyword evidence="17" id="KW-1185">Reference proteome</keyword>
<name>A0A0D6XTH9_9STAP</name>
<dbReference type="InterPro" id="IPR001789">
    <property type="entry name" value="Sig_transdc_resp-reg_receiver"/>
</dbReference>
<dbReference type="FunFam" id="1.10.10.10:FF:000018">
    <property type="entry name" value="DNA-binding response regulator ResD"/>
    <property type="match status" value="1"/>
</dbReference>
<reference evidence="15 17" key="1">
    <citation type="submission" date="2015-01" db="EMBL/GenBank/DDBJ databases">
        <authorList>
            <person name="Guo J."/>
        </authorList>
    </citation>
    <scope>NUCLEOTIDE SEQUENCE [LARGE SCALE GENOMIC DNA]</scope>
    <source>
        <strain evidence="15 17">DSM 22147</strain>
    </source>
</reference>
<evidence type="ECO:0000256" key="11">
    <source>
        <dbReference type="PROSITE-ProRule" id="PRU00169"/>
    </source>
</evidence>
<feature type="modified residue" description="4-aspartylphosphate" evidence="11">
    <location>
        <position position="53"/>
    </location>
</feature>
<evidence type="ECO:0000256" key="3">
    <source>
        <dbReference type="ARBA" id="ARBA00022553"/>
    </source>
</evidence>
<feature type="DNA-binding region" description="OmpR/PhoB-type" evidence="12">
    <location>
        <begin position="133"/>
        <end position="233"/>
    </location>
</feature>
<dbReference type="SMART" id="SM00448">
    <property type="entry name" value="REC"/>
    <property type="match status" value="1"/>
</dbReference>
<evidence type="ECO:0000313" key="17">
    <source>
        <dbReference type="Proteomes" id="UP000032366"/>
    </source>
</evidence>
<evidence type="ECO:0000256" key="8">
    <source>
        <dbReference type="ARBA" id="ARBA00023163"/>
    </source>
</evidence>
<evidence type="ECO:0000256" key="12">
    <source>
        <dbReference type="PROSITE-ProRule" id="PRU01091"/>
    </source>
</evidence>
<dbReference type="RefSeq" id="WP_044358887.1">
    <property type="nucleotide sequence ID" value="NZ_JXWY01000009.1"/>
</dbReference>
<organism evidence="16 18">
    <name type="scientific">Staphylococcus microti</name>
    <dbReference type="NCBI Taxonomy" id="569857"/>
    <lineage>
        <taxon>Bacteria</taxon>
        <taxon>Bacillati</taxon>
        <taxon>Bacillota</taxon>
        <taxon>Bacilli</taxon>
        <taxon>Bacillales</taxon>
        <taxon>Staphylococcaceae</taxon>
        <taxon>Staphylococcus</taxon>
    </lineage>
</organism>
<dbReference type="InterPro" id="IPR011006">
    <property type="entry name" value="CheY-like_superfamily"/>
</dbReference>
<dbReference type="AlphaFoldDB" id="A0A0D6XTH9"/>
<dbReference type="Gene3D" id="1.10.10.10">
    <property type="entry name" value="Winged helix-like DNA-binding domain superfamily/Winged helix DNA-binding domain"/>
    <property type="match status" value="1"/>
</dbReference>
<evidence type="ECO:0000259" key="13">
    <source>
        <dbReference type="PROSITE" id="PS50110"/>
    </source>
</evidence>
<dbReference type="GO" id="GO:0000156">
    <property type="term" value="F:phosphorelay response regulator activity"/>
    <property type="evidence" value="ECO:0007669"/>
    <property type="project" value="TreeGrafter"/>
</dbReference>
<dbReference type="GO" id="GO:0006355">
    <property type="term" value="P:regulation of DNA-templated transcription"/>
    <property type="evidence" value="ECO:0007669"/>
    <property type="project" value="InterPro"/>
</dbReference>
<dbReference type="OrthoDB" id="9790442at2"/>
<dbReference type="InterPro" id="IPR039420">
    <property type="entry name" value="WalR-like"/>
</dbReference>
<evidence type="ECO:0000256" key="6">
    <source>
        <dbReference type="ARBA" id="ARBA00023125"/>
    </source>
</evidence>
<dbReference type="Gene3D" id="6.10.250.690">
    <property type="match status" value="1"/>
</dbReference>
<protein>
    <recommendedName>
        <fullName evidence="9">Transcriptional regulatory protein SrrA</fullName>
    </recommendedName>
    <alternativeName>
        <fullName evidence="10">Staphylococcal respiratory response protein A</fullName>
    </alternativeName>
</protein>
<evidence type="ECO:0000313" key="16">
    <source>
        <dbReference type="EMBL" id="SUM57593.1"/>
    </source>
</evidence>
<gene>
    <name evidence="16" type="primary">srrA</name>
    <name evidence="16" type="ORF">NCTC13832_01276</name>
    <name evidence="15" type="ORF">TP70_01720</name>
</gene>
<dbReference type="InterPro" id="IPR036388">
    <property type="entry name" value="WH-like_DNA-bd_sf"/>
</dbReference>
<dbReference type="Pfam" id="PF00072">
    <property type="entry name" value="Response_reg"/>
    <property type="match status" value="1"/>
</dbReference>
<keyword evidence="6 12" id="KW-0238">DNA-binding</keyword>
<dbReference type="Proteomes" id="UP000254100">
    <property type="component" value="Unassembled WGS sequence"/>
</dbReference>
<accession>A0A0D6XTH9</accession>
<feature type="domain" description="OmpR/PhoB-type" evidence="14">
    <location>
        <begin position="133"/>
        <end position="233"/>
    </location>
</feature>
<dbReference type="CDD" id="cd00383">
    <property type="entry name" value="trans_reg_C"/>
    <property type="match status" value="1"/>
</dbReference>
<evidence type="ECO:0000256" key="2">
    <source>
        <dbReference type="ARBA" id="ARBA00022490"/>
    </source>
</evidence>
<proteinExistence type="predicted"/>
<feature type="domain" description="Response regulatory" evidence="13">
    <location>
        <begin position="4"/>
        <end position="117"/>
    </location>
</feature>
<evidence type="ECO:0000313" key="15">
    <source>
        <dbReference type="EMBL" id="KIX91531.1"/>
    </source>
</evidence>
<keyword evidence="8" id="KW-0804">Transcription</keyword>
<keyword evidence="5" id="KW-0805">Transcription regulation</keyword>
<dbReference type="PANTHER" id="PTHR48111">
    <property type="entry name" value="REGULATOR OF RPOS"/>
    <property type="match status" value="1"/>
</dbReference>
<dbReference type="PANTHER" id="PTHR48111:SF44">
    <property type="entry name" value="TRANSCRIPTIONAL REGULATORY PROTEIN RESD"/>
    <property type="match status" value="1"/>
</dbReference>
<dbReference type="Pfam" id="PF00486">
    <property type="entry name" value="Trans_reg_C"/>
    <property type="match status" value="1"/>
</dbReference>
<evidence type="ECO:0000256" key="10">
    <source>
        <dbReference type="ARBA" id="ARBA00042383"/>
    </source>
</evidence>
<dbReference type="CDD" id="cd17574">
    <property type="entry name" value="REC_OmpR"/>
    <property type="match status" value="1"/>
</dbReference>
<dbReference type="PROSITE" id="PS50110">
    <property type="entry name" value="RESPONSE_REGULATORY"/>
    <property type="match status" value="1"/>
</dbReference>
<dbReference type="GO" id="GO:0000976">
    <property type="term" value="F:transcription cis-regulatory region binding"/>
    <property type="evidence" value="ECO:0007669"/>
    <property type="project" value="TreeGrafter"/>
</dbReference>
<dbReference type="InterPro" id="IPR001867">
    <property type="entry name" value="OmpR/PhoB-type_DNA-bd"/>
</dbReference>
<dbReference type="EMBL" id="UHDT01000001">
    <property type="protein sequence ID" value="SUM57593.1"/>
    <property type="molecule type" value="Genomic_DNA"/>
</dbReference>
<dbReference type="FunFam" id="3.40.50.2300:FF:000001">
    <property type="entry name" value="DNA-binding response regulator PhoB"/>
    <property type="match status" value="1"/>
</dbReference>
<evidence type="ECO:0000259" key="14">
    <source>
        <dbReference type="PROSITE" id="PS51755"/>
    </source>
</evidence>
<dbReference type="PROSITE" id="PS51755">
    <property type="entry name" value="OMPR_PHOB"/>
    <property type="match status" value="1"/>
</dbReference>
<dbReference type="Gene3D" id="3.40.50.2300">
    <property type="match status" value="1"/>
</dbReference>
<dbReference type="EMBL" id="JXWY01000009">
    <property type="protein sequence ID" value="KIX91531.1"/>
    <property type="molecule type" value="Genomic_DNA"/>
</dbReference>
<evidence type="ECO:0000256" key="7">
    <source>
        <dbReference type="ARBA" id="ARBA00023159"/>
    </source>
</evidence>
<dbReference type="GO" id="GO:0005829">
    <property type="term" value="C:cytosol"/>
    <property type="evidence" value="ECO:0007669"/>
    <property type="project" value="TreeGrafter"/>
</dbReference>
<dbReference type="GO" id="GO:0032993">
    <property type="term" value="C:protein-DNA complex"/>
    <property type="evidence" value="ECO:0007669"/>
    <property type="project" value="TreeGrafter"/>
</dbReference>
<reference evidence="16 18" key="2">
    <citation type="submission" date="2018-06" db="EMBL/GenBank/DDBJ databases">
        <authorList>
            <consortium name="Pathogen Informatics"/>
            <person name="Doyle S."/>
        </authorList>
    </citation>
    <scope>NUCLEOTIDE SEQUENCE [LARGE SCALE GENOMIC DNA]</scope>
    <source>
        <strain evidence="16 18">NCTC13832</strain>
    </source>
</reference>
<evidence type="ECO:0000256" key="5">
    <source>
        <dbReference type="ARBA" id="ARBA00023015"/>
    </source>
</evidence>
<dbReference type="SMART" id="SM00862">
    <property type="entry name" value="Trans_reg_C"/>
    <property type="match status" value="1"/>
</dbReference>
<dbReference type="STRING" id="569857.TP70_01720"/>
<keyword evidence="2" id="KW-0963">Cytoplasm</keyword>
<keyword evidence="7" id="KW-0010">Activator</keyword>
<evidence type="ECO:0000313" key="18">
    <source>
        <dbReference type="Proteomes" id="UP000254100"/>
    </source>
</evidence>
<comment type="subcellular location">
    <subcellularLocation>
        <location evidence="1">Cytoplasm</location>
    </subcellularLocation>
</comment>
<evidence type="ECO:0000256" key="4">
    <source>
        <dbReference type="ARBA" id="ARBA00023012"/>
    </source>
</evidence>
<evidence type="ECO:0000256" key="9">
    <source>
        <dbReference type="ARBA" id="ARBA00040489"/>
    </source>
</evidence>
<sequence length="241" mass="27775">MTKEILVVDDEHRIRKLLKLFLEREGYDVVEASDGREAFELATKYDYACILLDLMLPEMDGLEVATRLRETKDTPIIMLTAKGEENNRVEGFESGADDYIVKPFSPREVVLRLKALLRRTQSATAEQNEPHARDMIEFQHLTIDNDAHKVLADGSPVSLTPKEYELLIFLAKTPNKVFDREQLLKEVWHYEFYGDLRTVDTHVKRLREKLNRVSSDAALMIQTVWGVGYKFEVSQADEASK</sequence>
<evidence type="ECO:0000256" key="1">
    <source>
        <dbReference type="ARBA" id="ARBA00004496"/>
    </source>
</evidence>
<dbReference type="SUPFAM" id="SSF52172">
    <property type="entry name" value="CheY-like"/>
    <property type="match status" value="1"/>
</dbReference>
<keyword evidence="4" id="KW-0902">Two-component regulatory system</keyword>
<dbReference type="Proteomes" id="UP000032366">
    <property type="component" value="Unassembled WGS sequence"/>
</dbReference>